<name>A0A6C0J8E9_9ZZZZ</name>
<sequence length="38" mass="4163">MITVQQAMTHGLLDLLNKVLNVENSIKNIFNPVGAPTK</sequence>
<evidence type="ECO:0000313" key="1">
    <source>
        <dbReference type="EMBL" id="QHU01912.1"/>
    </source>
</evidence>
<proteinExistence type="predicted"/>
<accession>A0A6C0J8E9</accession>
<dbReference type="EMBL" id="MN740350">
    <property type="protein sequence ID" value="QHU01912.1"/>
    <property type="molecule type" value="Genomic_DNA"/>
</dbReference>
<organism evidence="1">
    <name type="scientific">viral metagenome</name>
    <dbReference type="NCBI Taxonomy" id="1070528"/>
    <lineage>
        <taxon>unclassified sequences</taxon>
        <taxon>metagenomes</taxon>
        <taxon>organismal metagenomes</taxon>
    </lineage>
</organism>
<reference evidence="1" key="1">
    <citation type="journal article" date="2020" name="Nature">
        <title>Giant virus diversity and host interactions through global metagenomics.</title>
        <authorList>
            <person name="Schulz F."/>
            <person name="Roux S."/>
            <person name="Paez-Espino D."/>
            <person name="Jungbluth S."/>
            <person name="Walsh D.A."/>
            <person name="Denef V.J."/>
            <person name="McMahon K.D."/>
            <person name="Konstantinidis K.T."/>
            <person name="Eloe-Fadrosh E.A."/>
            <person name="Kyrpides N.C."/>
            <person name="Woyke T."/>
        </authorList>
    </citation>
    <scope>NUCLEOTIDE SEQUENCE</scope>
    <source>
        <strain evidence="1">GVMAG-M-3300025880-56</strain>
    </source>
</reference>
<protein>
    <submittedName>
        <fullName evidence="1">Uncharacterized protein</fullName>
    </submittedName>
</protein>
<dbReference type="AlphaFoldDB" id="A0A6C0J8E9"/>